<dbReference type="HOGENOM" id="CLU_048284_0_1_9"/>
<dbReference type="Gene3D" id="3.40.50.720">
    <property type="entry name" value="NAD(P)-binding Rossmann-like Domain"/>
    <property type="match status" value="1"/>
</dbReference>
<dbReference type="InterPro" id="IPR029063">
    <property type="entry name" value="SAM-dependent_MTases_sf"/>
</dbReference>
<dbReference type="EMBL" id="AQFT01000087">
    <property type="protein sequence ID" value="EMZ25720.1"/>
    <property type="molecule type" value="Genomic_DNA"/>
</dbReference>
<dbReference type="SUPFAM" id="SSF53335">
    <property type="entry name" value="S-adenosyl-L-methionine-dependent methyltransferases"/>
    <property type="match status" value="1"/>
</dbReference>
<dbReference type="NCBIfam" id="TIGR01444">
    <property type="entry name" value="fkbM_fam"/>
    <property type="match status" value="1"/>
</dbReference>
<dbReference type="Proteomes" id="UP000012589">
    <property type="component" value="Unassembled WGS sequence"/>
</dbReference>
<dbReference type="STRING" id="1235802.C823_02736"/>
<keyword evidence="3" id="KW-1185">Reference proteome</keyword>
<sequence length="338" mass="38901">MVQMQKVITDIYARLGDDTSQMIYANRLLYSLTEDKKYLQKIIEMTAEGVEFYNKIKNDNCKVVFGAGAWGKEIVKTYTDVQFACFVDNQKAGGTLLGLPVISFQEYIRQYKQGLAVIATRLYYEEFYNQLKDHGVPESNILNIGKMIDSLSRKQYFDLPELKSAMCQKENFVDAGSFDGRTSILFSEWAKEKCEKIWAFEPEPDNADCCRKNLLKFFGGDIRYEVIQKGLWDCKQQVFFETGARGASKIESMGSNTIDVDRLDAILPDGQPVTFIKMDLEGAKQTIQRYRPKIAISVYHKTEDIWEIPEIILKIHPEYKLYLRHYSVAAAETVMYAI</sequence>
<dbReference type="PATRIC" id="fig|1235802.3.peg.2888"/>
<keyword evidence="2" id="KW-0808">Transferase</keyword>
<gene>
    <name evidence="2" type="ORF">C823_02736</name>
</gene>
<dbReference type="Gene3D" id="3.40.50.150">
    <property type="entry name" value="Vaccinia Virus protein VP39"/>
    <property type="match status" value="1"/>
</dbReference>
<organism evidence="2 3">
    <name type="scientific">Eubacterium plexicaudatum ASF492</name>
    <dbReference type="NCBI Taxonomy" id="1235802"/>
    <lineage>
        <taxon>Bacteria</taxon>
        <taxon>Bacillati</taxon>
        <taxon>Bacillota</taxon>
        <taxon>Clostridia</taxon>
        <taxon>Eubacteriales</taxon>
        <taxon>Eubacteriaceae</taxon>
        <taxon>Eubacterium</taxon>
    </lineage>
</organism>
<proteinExistence type="predicted"/>
<keyword evidence="2" id="KW-0489">Methyltransferase</keyword>
<dbReference type="OrthoDB" id="5329963at2"/>
<dbReference type="InterPro" id="IPR006342">
    <property type="entry name" value="FkbM_mtfrase"/>
</dbReference>
<dbReference type="Pfam" id="PF05050">
    <property type="entry name" value="Methyltransf_21"/>
    <property type="match status" value="1"/>
</dbReference>
<comment type="caution">
    <text evidence="2">The sequence shown here is derived from an EMBL/GenBank/DDBJ whole genome shotgun (WGS) entry which is preliminary data.</text>
</comment>
<evidence type="ECO:0000313" key="3">
    <source>
        <dbReference type="Proteomes" id="UP000012589"/>
    </source>
</evidence>
<reference evidence="2 3" key="1">
    <citation type="journal article" date="2014" name="Genome Announc.">
        <title>Draft genome sequences of the altered schaedler flora, a defined bacterial community from gnotobiotic mice.</title>
        <authorList>
            <person name="Wannemuehler M.J."/>
            <person name="Overstreet A.M."/>
            <person name="Ward D.V."/>
            <person name="Phillips G.J."/>
        </authorList>
    </citation>
    <scope>NUCLEOTIDE SEQUENCE [LARGE SCALE GENOMIC DNA]</scope>
    <source>
        <strain evidence="2 3">ASF492</strain>
    </source>
</reference>
<feature type="domain" description="Methyltransferase FkbM" evidence="1">
    <location>
        <begin position="188"/>
        <end position="307"/>
    </location>
</feature>
<dbReference type="AlphaFoldDB" id="N2AHK6"/>
<evidence type="ECO:0000313" key="2">
    <source>
        <dbReference type="EMBL" id="EMZ25720.1"/>
    </source>
</evidence>
<dbReference type="GO" id="GO:0032259">
    <property type="term" value="P:methylation"/>
    <property type="evidence" value="ECO:0007669"/>
    <property type="project" value="UniProtKB-KW"/>
</dbReference>
<evidence type="ECO:0000259" key="1">
    <source>
        <dbReference type="Pfam" id="PF05050"/>
    </source>
</evidence>
<protein>
    <submittedName>
        <fullName evidence="2">FkbM family methyltransferase</fullName>
    </submittedName>
</protein>
<accession>N2AHK6</accession>
<name>N2AHK6_9FIRM</name>
<dbReference type="eggNOG" id="COG2242">
    <property type="taxonomic scope" value="Bacteria"/>
</dbReference>
<dbReference type="GO" id="GO:0008168">
    <property type="term" value="F:methyltransferase activity"/>
    <property type="evidence" value="ECO:0007669"/>
    <property type="project" value="UniProtKB-KW"/>
</dbReference>